<reference evidence="2" key="1">
    <citation type="submission" date="2019-06" db="EMBL/GenBank/DDBJ databases">
        <authorList>
            <person name="Broberg M."/>
        </authorList>
    </citation>
    <scope>NUCLEOTIDE SEQUENCE [LARGE SCALE GENOMIC DNA]</scope>
</reference>
<gene>
    <name evidence="1" type="ORF">CSOL1703_00008740</name>
</gene>
<keyword evidence="2" id="KW-1185">Reference proteome</keyword>
<name>A0A9N9ZMQ6_9HYPO</name>
<protein>
    <submittedName>
        <fullName evidence="1">Uncharacterized protein</fullName>
    </submittedName>
</protein>
<dbReference type="EMBL" id="CABFOC020000082">
    <property type="protein sequence ID" value="CAH0058261.1"/>
    <property type="molecule type" value="Genomic_DNA"/>
</dbReference>
<dbReference type="OrthoDB" id="5120070at2759"/>
<accession>A0A9N9ZMQ6</accession>
<comment type="caution">
    <text evidence="1">The sequence shown here is derived from an EMBL/GenBank/DDBJ whole genome shotgun (WGS) entry which is preliminary data.</text>
</comment>
<evidence type="ECO:0000313" key="1">
    <source>
        <dbReference type="EMBL" id="CAH0058261.1"/>
    </source>
</evidence>
<reference evidence="1 2" key="2">
    <citation type="submission" date="2021-10" db="EMBL/GenBank/DDBJ databases">
        <authorList>
            <person name="Piombo E."/>
        </authorList>
    </citation>
    <scope>NUCLEOTIDE SEQUENCE [LARGE SCALE GENOMIC DNA]</scope>
</reference>
<organism evidence="1 2">
    <name type="scientific">Clonostachys solani</name>
    <dbReference type="NCBI Taxonomy" id="160281"/>
    <lineage>
        <taxon>Eukaryota</taxon>
        <taxon>Fungi</taxon>
        <taxon>Dikarya</taxon>
        <taxon>Ascomycota</taxon>
        <taxon>Pezizomycotina</taxon>
        <taxon>Sordariomycetes</taxon>
        <taxon>Hypocreomycetidae</taxon>
        <taxon>Hypocreales</taxon>
        <taxon>Bionectriaceae</taxon>
        <taxon>Clonostachys</taxon>
    </lineage>
</organism>
<dbReference type="AlphaFoldDB" id="A0A9N9ZMQ6"/>
<dbReference type="Proteomes" id="UP000775872">
    <property type="component" value="Unassembled WGS sequence"/>
</dbReference>
<proteinExistence type="predicted"/>
<evidence type="ECO:0000313" key="2">
    <source>
        <dbReference type="Proteomes" id="UP000775872"/>
    </source>
</evidence>
<sequence>MSAKKHYAFRDMTCLLSTVLEKAKENSALNGILEQKVKRVHVEFFPGENQRKPHVVLRLLIQKGGNVMALQQDGNWESAGSCMFDSNNRQQVDGLDPGVVFRVHKVFKGQTWEMHRDSIISFMYDVEPVHTIKDYVDVVLGKHKDLPDGHKSNLSLFDLAGVDEKTLDGCRDVVSQWVIRLHRMGFMNWAADRIMLDDKVQCENFPQEFHKFIARGFKDLQTGLNRLGTSSLAKMTEHDIPMRFGRFQDLTVERIICYGDFTLPYGFPTATRTETRGNCLIVPCPSTAVDLQQ</sequence>